<keyword evidence="3" id="KW-1185">Reference proteome</keyword>
<proteinExistence type="predicted"/>
<comment type="caution">
    <text evidence="2">The sequence shown here is derived from an EMBL/GenBank/DDBJ whole genome shotgun (WGS) entry which is preliminary data.</text>
</comment>
<accession>A0A2V0PJI1</accession>
<evidence type="ECO:0000256" key="1">
    <source>
        <dbReference type="SAM" id="MobiDB-lite"/>
    </source>
</evidence>
<dbReference type="EMBL" id="BDRX01000100">
    <property type="protein sequence ID" value="GBF97467.1"/>
    <property type="molecule type" value="Genomic_DNA"/>
</dbReference>
<gene>
    <name evidence="2" type="ORF">Rsub_10390</name>
</gene>
<dbReference type="Proteomes" id="UP000247498">
    <property type="component" value="Unassembled WGS sequence"/>
</dbReference>
<evidence type="ECO:0000313" key="2">
    <source>
        <dbReference type="EMBL" id="GBF97467.1"/>
    </source>
</evidence>
<feature type="region of interest" description="Disordered" evidence="1">
    <location>
        <begin position="70"/>
        <end position="117"/>
    </location>
</feature>
<organism evidence="2 3">
    <name type="scientific">Raphidocelis subcapitata</name>
    <dbReference type="NCBI Taxonomy" id="307507"/>
    <lineage>
        <taxon>Eukaryota</taxon>
        <taxon>Viridiplantae</taxon>
        <taxon>Chlorophyta</taxon>
        <taxon>core chlorophytes</taxon>
        <taxon>Chlorophyceae</taxon>
        <taxon>CS clade</taxon>
        <taxon>Sphaeropleales</taxon>
        <taxon>Selenastraceae</taxon>
        <taxon>Raphidocelis</taxon>
    </lineage>
</organism>
<reference evidence="2 3" key="1">
    <citation type="journal article" date="2018" name="Sci. Rep.">
        <title>Raphidocelis subcapitata (=Pseudokirchneriella subcapitata) provides an insight into genome evolution and environmental adaptations in the Sphaeropleales.</title>
        <authorList>
            <person name="Suzuki S."/>
            <person name="Yamaguchi H."/>
            <person name="Nakajima N."/>
            <person name="Kawachi M."/>
        </authorList>
    </citation>
    <scope>NUCLEOTIDE SEQUENCE [LARGE SCALE GENOMIC DNA]</scope>
    <source>
        <strain evidence="2 3">NIES-35</strain>
    </source>
</reference>
<feature type="compositionally biased region" description="Low complexity" evidence="1">
    <location>
        <begin position="72"/>
        <end position="99"/>
    </location>
</feature>
<protein>
    <submittedName>
        <fullName evidence="2">Uncharacterized protein</fullName>
    </submittedName>
</protein>
<evidence type="ECO:0000313" key="3">
    <source>
        <dbReference type="Proteomes" id="UP000247498"/>
    </source>
</evidence>
<dbReference type="AlphaFoldDB" id="A0A2V0PJI1"/>
<dbReference type="InParanoid" id="A0A2V0PJI1"/>
<name>A0A2V0PJI1_9CHLO</name>
<sequence>MVLQLREQQQRVRAQEAANAAAAQQLLALAQAVARSQSAAAAPQPMLAGAVSLTNGEDPARVARAAAGGLPASDVDGSGSDADSLLGTDSSLGSDSTLGPAPLLRPQRSAGAAAAPGGAAREQLLPAAAAAAAAALAGRKGQLGDSASIDLGALAFARGYAGLGDGAAAALPAGLAPGGARRHGLARRRGAAHFEGW</sequence>